<dbReference type="OrthoDB" id="9801609at2"/>
<protein>
    <submittedName>
        <fullName evidence="4">Glycosyltransferase family 1 protein</fullName>
    </submittedName>
</protein>
<accession>A0A4R5AXF4</accession>
<evidence type="ECO:0000259" key="3">
    <source>
        <dbReference type="Pfam" id="PF13439"/>
    </source>
</evidence>
<evidence type="ECO:0000313" key="4">
    <source>
        <dbReference type="EMBL" id="TDD78208.1"/>
    </source>
</evidence>
<dbReference type="InterPro" id="IPR001296">
    <property type="entry name" value="Glyco_trans_1"/>
</dbReference>
<dbReference type="RefSeq" id="WP_131907973.1">
    <property type="nucleotide sequence ID" value="NZ_SMFM01000001.1"/>
</dbReference>
<dbReference type="SUPFAM" id="SSF53756">
    <property type="entry name" value="UDP-Glycosyltransferase/glycogen phosphorylase"/>
    <property type="match status" value="1"/>
</dbReference>
<sequence length="366" mass="42400">MKIILDNIIYSKVNQGGVSNYWFELSKYLLHQSEDEVFFHEESNVFDNFHRQQLEIPTDAFLSNAKGKFSILSRVKPIKYESEDFFLYHSSYYRALKGVPNHREVTTIHDFTHNYFSPPHKRFVHNQLKFSAIKRSKGLICVSQNTYNDLRKFCPVRSDQKIEIIHNGVSDDYFPIKNYSDLELEFFRENKLEENYVIYVGTRTNYKNFNFVFELLKVSKNIKLVVVGNQLTAAERKLFSDDLLRRTVIFTGITNVELNLLYSNAIALVYPSSYEGFGIPILEAMRAGCPVIALDNSSISEVAGNAGILLKQLEIAEFKENIENLQDNASFRAEIIGKGIEHSKPFSWEKCCQETHNFYKEIASEL</sequence>
<feature type="domain" description="Glycosyl transferase family 1" evidence="2">
    <location>
        <begin position="188"/>
        <end position="339"/>
    </location>
</feature>
<name>A0A4R5AXF4_9FLAO</name>
<keyword evidence="1 4" id="KW-0808">Transferase</keyword>
<dbReference type="Proteomes" id="UP000295278">
    <property type="component" value="Unassembled WGS sequence"/>
</dbReference>
<dbReference type="PANTHER" id="PTHR46401:SF2">
    <property type="entry name" value="GLYCOSYLTRANSFERASE WBBK-RELATED"/>
    <property type="match status" value="1"/>
</dbReference>
<dbReference type="CDD" id="cd03809">
    <property type="entry name" value="GT4_MtfB-like"/>
    <property type="match status" value="1"/>
</dbReference>
<dbReference type="InterPro" id="IPR028098">
    <property type="entry name" value="Glyco_trans_4-like_N"/>
</dbReference>
<keyword evidence="5" id="KW-1185">Reference proteome</keyword>
<evidence type="ECO:0000259" key="2">
    <source>
        <dbReference type="Pfam" id="PF00534"/>
    </source>
</evidence>
<feature type="domain" description="Glycosyltransferase subfamily 4-like N-terminal" evidence="3">
    <location>
        <begin position="16"/>
        <end position="172"/>
    </location>
</feature>
<dbReference type="GO" id="GO:0009103">
    <property type="term" value="P:lipopolysaccharide biosynthetic process"/>
    <property type="evidence" value="ECO:0007669"/>
    <property type="project" value="TreeGrafter"/>
</dbReference>
<organism evidence="4 5">
    <name type="scientific">Flavobacterium caseinilyticum</name>
    <dbReference type="NCBI Taxonomy" id="2541732"/>
    <lineage>
        <taxon>Bacteria</taxon>
        <taxon>Pseudomonadati</taxon>
        <taxon>Bacteroidota</taxon>
        <taxon>Flavobacteriia</taxon>
        <taxon>Flavobacteriales</taxon>
        <taxon>Flavobacteriaceae</taxon>
        <taxon>Flavobacterium</taxon>
    </lineage>
</organism>
<gene>
    <name evidence="4" type="ORF">E0F89_00830</name>
</gene>
<proteinExistence type="predicted"/>
<comment type="caution">
    <text evidence="4">The sequence shown here is derived from an EMBL/GenBank/DDBJ whole genome shotgun (WGS) entry which is preliminary data.</text>
</comment>
<evidence type="ECO:0000256" key="1">
    <source>
        <dbReference type="ARBA" id="ARBA00022679"/>
    </source>
</evidence>
<dbReference type="Gene3D" id="3.40.50.2000">
    <property type="entry name" value="Glycogen Phosphorylase B"/>
    <property type="match status" value="2"/>
</dbReference>
<dbReference type="EMBL" id="SMFM01000001">
    <property type="protein sequence ID" value="TDD78208.1"/>
    <property type="molecule type" value="Genomic_DNA"/>
</dbReference>
<reference evidence="4 5" key="1">
    <citation type="submission" date="2019-03" db="EMBL/GenBank/DDBJ databases">
        <title>Flavobacterium AT-3-2 sp. nov., isolated from arctic soil.</title>
        <authorList>
            <person name="Chaudhary D.K."/>
        </authorList>
    </citation>
    <scope>NUCLEOTIDE SEQUENCE [LARGE SCALE GENOMIC DNA]</scope>
    <source>
        <strain evidence="4 5">AT-3-2</strain>
    </source>
</reference>
<dbReference type="PANTHER" id="PTHR46401">
    <property type="entry name" value="GLYCOSYLTRANSFERASE WBBK-RELATED"/>
    <property type="match status" value="1"/>
</dbReference>
<dbReference type="GO" id="GO:0016757">
    <property type="term" value="F:glycosyltransferase activity"/>
    <property type="evidence" value="ECO:0007669"/>
    <property type="project" value="InterPro"/>
</dbReference>
<evidence type="ECO:0000313" key="5">
    <source>
        <dbReference type="Proteomes" id="UP000295278"/>
    </source>
</evidence>
<dbReference type="AlphaFoldDB" id="A0A4R5AXF4"/>
<dbReference type="Pfam" id="PF00534">
    <property type="entry name" value="Glycos_transf_1"/>
    <property type="match status" value="1"/>
</dbReference>
<dbReference type="Pfam" id="PF13439">
    <property type="entry name" value="Glyco_transf_4"/>
    <property type="match status" value="1"/>
</dbReference>